<dbReference type="InterPro" id="IPR052021">
    <property type="entry name" value="Type-I_RS_S_subunit"/>
</dbReference>
<keyword evidence="2" id="KW-0680">Restriction system</keyword>
<feature type="domain" description="Type I restriction modification DNA specificity" evidence="4">
    <location>
        <begin position="209"/>
        <end position="375"/>
    </location>
</feature>
<dbReference type="RefSeq" id="WP_344981023.1">
    <property type="nucleotide sequence ID" value="NZ_BAAAVI010000087.1"/>
</dbReference>
<dbReference type="PANTHER" id="PTHR30408">
    <property type="entry name" value="TYPE-1 RESTRICTION ENZYME ECOKI SPECIFICITY PROTEIN"/>
    <property type="match status" value="1"/>
</dbReference>
<dbReference type="InterPro" id="IPR044946">
    <property type="entry name" value="Restrct_endonuc_typeI_TRD_sf"/>
</dbReference>
<evidence type="ECO:0000259" key="4">
    <source>
        <dbReference type="Pfam" id="PF01420"/>
    </source>
</evidence>
<keyword evidence="6" id="KW-1185">Reference proteome</keyword>
<dbReference type="EMBL" id="BAAAVI010000087">
    <property type="protein sequence ID" value="GAA2906636.1"/>
    <property type="molecule type" value="Genomic_DNA"/>
</dbReference>
<accession>A0ABP6IRH9</accession>
<reference evidence="6" key="1">
    <citation type="journal article" date="2019" name="Int. J. Syst. Evol. Microbiol.">
        <title>The Global Catalogue of Microorganisms (GCM) 10K type strain sequencing project: providing services to taxonomists for standard genome sequencing and annotation.</title>
        <authorList>
            <consortium name="The Broad Institute Genomics Platform"/>
            <consortium name="The Broad Institute Genome Sequencing Center for Infectious Disease"/>
            <person name="Wu L."/>
            <person name="Ma J."/>
        </authorList>
    </citation>
    <scope>NUCLEOTIDE SEQUENCE [LARGE SCALE GENOMIC DNA]</scope>
    <source>
        <strain evidence="6">JCM 6242</strain>
    </source>
</reference>
<dbReference type="Pfam" id="PF01420">
    <property type="entry name" value="Methylase_S"/>
    <property type="match status" value="2"/>
</dbReference>
<dbReference type="InterPro" id="IPR000055">
    <property type="entry name" value="Restrct_endonuc_typeI_TRD"/>
</dbReference>
<dbReference type="SUPFAM" id="SSF116734">
    <property type="entry name" value="DNA methylase specificity domain"/>
    <property type="match status" value="2"/>
</dbReference>
<name>A0ABP6IRH9_9ACTN</name>
<proteinExistence type="inferred from homology"/>
<protein>
    <recommendedName>
        <fullName evidence="4">Type I restriction modification DNA specificity domain-containing protein</fullName>
    </recommendedName>
</protein>
<sequence>MSADEKRTDHPRLDSVADISGGIALNGSSPSGSSVMLPYLRVANVQDGYISVTDIKKMPVPVRLVEKFRLRRGDVLLTEGGDIDKLGRGALWDGRIDPCLHQNHVFRVRCRETKLLPEFLALYMGSPEGKSYFLRIAKQTTNLASISLSQLGAMPIPCPPIAEQRRITELVDAVSRQEQVITASIAKLKDVRTGVMDGLFEAESDTHVEVPVREVGEVRMGKQLSPSSREASGQFPYLRVANVLRGRIDYSDIKKMAFDEGEREIYGLRPGDILLNEGQSLELVGRSAIYGGNEGEFCFQNTLIRFRSGRQVLPAYAQAVFERWLDNGVFAAIAKKTTSIAHLGSERFAALNFPLVPLSRQRHIVEGVDAFSKQECSLKSELAKLGKLKQGIVDDLLSGRVGV</sequence>
<feature type="domain" description="Type I restriction modification DNA specificity" evidence="4">
    <location>
        <begin position="12"/>
        <end position="189"/>
    </location>
</feature>
<dbReference type="Gene3D" id="3.90.220.20">
    <property type="entry name" value="DNA methylase specificity domains"/>
    <property type="match status" value="2"/>
</dbReference>
<gene>
    <name evidence="5" type="ORF">GCM10010517_72840</name>
</gene>
<dbReference type="Proteomes" id="UP001500831">
    <property type="component" value="Unassembled WGS sequence"/>
</dbReference>
<evidence type="ECO:0000256" key="1">
    <source>
        <dbReference type="ARBA" id="ARBA00010923"/>
    </source>
</evidence>
<comment type="similarity">
    <text evidence="1">Belongs to the type-I restriction system S methylase family.</text>
</comment>
<organism evidence="5 6">
    <name type="scientific">Streptosporangium fragile</name>
    <dbReference type="NCBI Taxonomy" id="46186"/>
    <lineage>
        <taxon>Bacteria</taxon>
        <taxon>Bacillati</taxon>
        <taxon>Actinomycetota</taxon>
        <taxon>Actinomycetes</taxon>
        <taxon>Streptosporangiales</taxon>
        <taxon>Streptosporangiaceae</taxon>
        <taxon>Streptosporangium</taxon>
    </lineage>
</organism>
<evidence type="ECO:0000256" key="3">
    <source>
        <dbReference type="ARBA" id="ARBA00023125"/>
    </source>
</evidence>
<evidence type="ECO:0000313" key="6">
    <source>
        <dbReference type="Proteomes" id="UP001500831"/>
    </source>
</evidence>
<dbReference type="PANTHER" id="PTHR30408:SF12">
    <property type="entry name" value="TYPE I RESTRICTION ENZYME MJAVIII SPECIFICITY SUBUNIT"/>
    <property type="match status" value="1"/>
</dbReference>
<evidence type="ECO:0000313" key="5">
    <source>
        <dbReference type="EMBL" id="GAA2906636.1"/>
    </source>
</evidence>
<keyword evidence="3" id="KW-0238">DNA-binding</keyword>
<dbReference type="CDD" id="cd17253">
    <property type="entry name" value="RMtype1_S_Eco933I-TRD2-CR2_like"/>
    <property type="match status" value="2"/>
</dbReference>
<evidence type="ECO:0000256" key="2">
    <source>
        <dbReference type="ARBA" id="ARBA00022747"/>
    </source>
</evidence>
<comment type="caution">
    <text evidence="5">The sequence shown here is derived from an EMBL/GenBank/DDBJ whole genome shotgun (WGS) entry which is preliminary data.</text>
</comment>